<dbReference type="eggNOG" id="ENOG502S258">
    <property type="taxonomic scope" value="Eukaryota"/>
</dbReference>
<feature type="domain" description="AP2/ERF" evidence="7">
    <location>
        <begin position="131"/>
        <end position="188"/>
    </location>
</feature>
<evidence type="ECO:0000313" key="9">
    <source>
        <dbReference type="Proteomes" id="UP000026961"/>
    </source>
</evidence>
<feature type="region of interest" description="Disordered" evidence="6">
    <location>
        <begin position="191"/>
        <end position="255"/>
    </location>
</feature>
<feature type="compositionally biased region" description="Gly residues" evidence="6">
    <location>
        <begin position="232"/>
        <end position="245"/>
    </location>
</feature>
<dbReference type="GO" id="GO:0005634">
    <property type="term" value="C:nucleus"/>
    <property type="evidence" value="ECO:0007669"/>
    <property type="project" value="UniProtKB-SubCell"/>
</dbReference>
<dbReference type="Pfam" id="PF00847">
    <property type="entry name" value="AP2"/>
    <property type="match status" value="1"/>
</dbReference>
<reference evidence="8" key="2">
    <citation type="submission" date="2018-05" db="EMBL/GenBank/DDBJ databases">
        <title>OgluRS3 (Oryza glumaepatula Reference Sequence Version 3).</title>
        <authorList>
            <person name="Zhang J."/>
            <person name="Kudrna D."/>
            <person name="Lee S."/>
            <person name="Talag J."/>
            <person name="Welchert J."/>
            <person name="Wing R.A."/>
        </authorList>
    </citation>
    <scope>NUCLEOTIDE SEQUENCE [LARGE SCALE GENOMIC DNA]</scope>
</reference>
<sequence length="275" mass="29342">MGGNQEYMIRFDGHIDDASPSSATAEPPPPLPPPRPFAGRAISAEREHSVIVATLLHVISGYRTPPPEVFPAARAEVCGVCGMDQCLGCEFFAGESGVVSFDGAEKVAAAAAAAPAGAAAGQRRRRKKKNKYRGVRQRPWGKWAAEIRDPRRAVRKWLGTFDTAEEAARAYDRAAVEFRGPRAKLNFPFPEQLSAHDDSNGDASAAAKSDTLSPSPRSADADEQVEHTRWPQGGGGGGAGGGGETGDQLWEGLQDLMQLDEGGLSWFPQSSDSWN</sequence>
<name>A0A0E0AWI6_9ORYZ</name>
<reference evidence="8" key="1">
    <citation type="submission" date="2015-04" db="UniProtKB">
        <authorList>
            <consortium name="EnsemblPlants"/>
        </authorList>
    </citation>
    <scope>IDENTIFICATION</scope>
</reference>
<feature type="compositionally biased region" description="Pro residues" evidence="6">
    <location>
        <begin position="26"/>
        <end position="36"/>
    </location>
</feature>
<dbReference type="GO" id="GO:0003677">
    <property type="term" value="F:DNA binding"/>
    <property type="evidence" value="ECO:0007669"/>
    <property type="project" value="UniProtKB-KW"/>
</dbReference>
<evidence type="ECO:0000256" key="2">
    <source>
        <dbReference type="ARBA" id="ARBA00023015"/>
    </source>
</evidence>
<keyword evidence="4" id="KW-0804">Transcription</keyword>
<dbReference type="InterPro" id="IPR036955">
    <property type="entry name" value="AP2/ERF_dom_sf"/>
</dbReference>
<dbReference type="FunFam" id="3.30.730.10:FF:000001">
    <property type="entry name" value="Ethylene-responsive transcription factor 2"/>
    <property type="match status" value="1"/>
</dbReference>
<dbReference type="SUPFAM" id="SSF54171">
    <property type="entry name" value="DNA-binding domain"/>
    <property type="match status" value="1"/>
</dbReference>
<dbReference type="PANTHER" id="PTHR31190:SF475">
    <property type="entry name" value="AP2_ERF DOMAIN-CONTAINING PROTEIN"/>
    <property type="match status" value="1"/>
</dbReference>
<comment type="subcellular location">
    <subcellularLocation>
        <location evidence="1">Nucleus</location>
    </subcellularLocation>
</comment>
<dbReference type="STRING" id="40148.A0A0E0AWI6"/>
<evidence type="ECO:0000256" key="3">
    <source>
        <dbReference type="ARBA" id="ARBA00023125"/>
    </source>
</evidence>
<keyword evidence="5" id="KW-0539">Nucleus</keyword>
<keyword evidence="2" id="KW-0805">Transcription regulation</keyword>
<dbReference type="PRINTS" id="PR00367">
    <property type="entry name" value="ETHRSPELEMNT"/>
</dbReference>
<dbReference type="GO" id="GO:0009873">
    <property type="term" value="P:ethylene-activated signaling pathway"/>
    <property type="evidence" value="ECO:0007669"/>
    <property type="project" value="InterPro"/>
</dbReference>
<evidence type="ECO:0000256" key="4">
    <source>
        <dbReference type="ARBA" id="ARBA00023163"/>
    </source>
</evidence>
<dbReference type="SMART" id="SM00380">
    <property type="entry name" value="AP2"/>
    <property type="match status" value="1"/>
</dbReference>
<keyword evidence="9" id="KW-1185">Reference proteome</keyword>
<dbReference type="Gramene" id="OGLUM08G18720.1">
    <property type="protein sequence ID" value="OGLUM08G18720.1"/>
    <property type="gene ID" value="OGLUM08G18720"/>
</dbReference>
<organism evidence="8">
    <name type="scientific">Oryza glumipatula</name>
    <dbReference type="NCBI Taxonomy" id="40148"/>
    <lineage>
        <taxon>Eukaryota</taxon>
        <taxon>Viridiplantae</taxon>
        <taxon>Streptophyta</taxon>
        <taxon>Embryophyta</taxon>
        <taxon>Tracheophyta</taxon>
        <taxon>Spermatophyta</taxon>
        <taxon>Magnoliopsida</taxon>
        <taxon>Liliopsida</taxon>
        <taxon>Poales</taxon>
        <taxon>Poaceae</taxon>
        <taxon>BOP clade</taxon>
        <taxon>Oryzoideae</taxon>
        <taxon>Oryzeae</taxon>
        <taxon>Oryzinae</taxon>
        <taxon>Oryza</taxon>
    </lineage>
</organism>
<dbReference type="EnsemblPlants" id="OGLUM08G18720.1">
    <property type="protein sequence ID" value="OGLUM08G18720.1"/>
    <property type="gene ID" value="OGLUM08G18720"/>
</dbReference>
<dbReference type="AlphaFoldDB" id="A0A0E0AWI6"/>
<dbReference type="PANTHER" id="PTHR31190">
    <property type="entry name" value="DNA-BINDING DOMAIN"/>
    <property type="match status" value="1"/>
</dbReference>
<evidence type="ECO:0000256" key="1">
    <source>
        <dbReference type="ARBA" id="ARBA00004123"/>
    </source>
</evidence>
<dbReference type="Proteomes" id="UP000026961">
    <property type="component" value="Chromosome 8"/>
</dbReference>
<dbReference type="HOGENOM" id="CLU_075949_0_0_1"/>
<feature type="region of interest" description="Disordered" evidence="6">
    <location>
        <begin position="10"/>
        <end position="37"/>
    </location>
</feature>
<dbReference type="InterPro" id="IPR044808">
    <property type="entry name" value="ERF_plant"/>
</dbReference>
<evidence type="ECO:0000256" key="5">
    <source>
        <dbReference type="ARBA" id="ARBA00023242"/>
    </source>
</evidence>
<dbReference type="GO" id="GO:0003700">
    <property type="term" value="F:DNA-binding transcription factor activity"/>
    <property type="evidence" value="ECO:0007669"/>
    <property type="project" value="InterPro"/>
</dbReference>
<dbReference type="InterPro" id="IPR001471">
    <property type="entry name" value="AP2/ERF_dom"/>
</dbReference>
<keyword evidence="3" id="KW-0238">DNA-binding</keyword>
<dbReference type="Gene3D" id="3.30.730.10">
    <property type="entry name" value="AP2/ERF domain"/>
    <property type="match status" value="1"/>
</dbReference>
<dbReference type="PROSITE" id="PS51032">
    <property type="entry name" value="AP2_ERF"/>
    <property type="match status" value="1"/>
</dbReference>
<evidence type="ECO:0000256" key="6">
    <source>
        <dbReference type="SAM" id="MobiDB-lite"/>
    </source>
</evidence>
<evidence type="ECO:0000259" key="7">
    <source>
        <dbReference type="PROSITE" id="PS51032"/>
    </source>
</evidence>
<dbReference type="InterPro" id="IPR016177">
    <property type="entry name" value="DNA-bd_dom_sf"/>
</dbReference>
<accession>A0A0E0AWI6</accession>
<proteinExistence type="predicted"/>
<protein>
    <recommendedName>
        <fullName evidence="7">AP2/ERF domain-containing protein</fullName>
    </recommendedName>
</protein>
<evidence type="ECO:0000313" key="8">
    <source>
        <dbReference type="EnsemblPlants" id="OGLUM08G18720.1"/>
    </source>
</evidence>
<dbReference type="CDD" id="cd00018">
    <property type="entry name" value="AP2"/>
    <property type="match status" value="1"/>
</dbReference>